<name>A0A8J5TCR0_ZIZPA</name>
<evidence type="ECO:0000313" key="4">
    <source>
        <dbReference type="Proteomes" id="UP000729402"/>
    </source>
</evidence>
<evidence type="ECO:0000256" key="1">
    <source>
        <dbReference type="SAM" id="MobiDB-lite"/>
    </source>
</evidence>
<gene>
    <name evidence="3" type="ORF">GUJ93_ZPchr0007g4224</name>
</gene>
<evidence type="ECO:0000313" key="3">
    <source>
        <dbReference type="EMBL" id="KAG8078623.1"/>
    </source>
</evidence>
<proteinExistence type="predicted"/>
<dbReference type="GO" id="GO:0045893">
    <property type="term" value="P:positive regulation of DNA-templated transcription"/>
    <property type="evidence" value="ECO:0007669"/>
    <property type="project" value="TreeGrafter"/>
</dbReference>
<protein>
    <recommendedName>
        <fullName evidence="2">EDRF1 N-terminal domain-containing protein</fullName>
    </recommendedName>
</protein>
<dbReference type="Pfam" id="PF23788">
    <property type="entry name" value="EDRF1_N"/>
    <property type="match status" value="1"/>
</dbReference>
<reference evidence="3" key="1">
    <citation type="journal article" date="2021" name="bioRxiv">
        <title>Whole Genome Assembly and Annotation of Northern Wild Rice, Zizania palustris L., Supports a Whole Genome Duplication in the Zizania Genus.</title>
        <authorList>
            <person name="Haas M."/>
            <person name="Kono T."/>
            <person name="Macchietto M."/>
            <person name="Millas R."/>
            <person name="McGilp L."/>
            <person name="Shao M."/>
            <person name="Duquette J."/>
            <person name="Hirsch C.N."/>
            <person name="Kimball J."/>
        </authorList>
    </citation>
    <scope>NUCLEOTIDE SEQUENCE</scope>
    <source>
        <tissue evidence="3">Fresh leaf tissue</tissue>
    </source>
</reference>
<reference evidence="3" key="2">
    <citation type="submission" date="2021-02" db="EMBL/GenBank/DDBJ databases">
        <authorList>
            <person name="Kimball J.A."/>
            <person name="Haas M.W."/>
            <person name="Macchietto M."/>
            <person name="Kono T."/>
            <person name="Duquette J."/>
            <person name="Shao M."/>
        </authorList>
    </citation>
    <scope>NUCLEOTIDE SEQUENCE</scope>
    <source>
        <tissue evidence="3">Fresh leaf tissue</tissue>
    </source>
</reference>
<feature type="compositionally biased region" description="Low complexity" evidence="1">
    <location>
        <begin position="52"/>
        <end position="67"/>
    </location>
</feature>
<dbReference type="PANTHER" id="PTHR15000:SF1">
    <property type="entry name" value="ERYTHROID DIFFERENTIATION-RELATED FACTOR 1"/>
    <property type="match status" value="1"/>
</dbReference>
<comment type="caution">
    <text evidence="3">The sequence shown here is derived from an EMBL/GenBank/DDBJ whole genome shotgun (WGS) entry which is preliminary data.</text>
</comment>
<organism evidence="3 4">
    <name type="scientific">Zizania palustris</name>
    <name type="common">Northern wild rice</name>
    <dbReference type="NCBI Taxonomy" id="103762"/>
    <lineage>
        <taxon>Eukaryota</taxon>
        <taxon>Viridiplantae</taxon>
        <taxon>Streptophyta</taxon>
        <taxon>Embryophyta</taxon>
        <taxon>Tracheophyta</taxon>
        <taxon>Spermatophyta</taxon>
        <taxon>Magnoliopsida</taxon>
        <taxon>Liliopsida</taxon>
        <taxon>Poales</taxon>
        <taxon>Poaceae</taxon>
        <taxon>BOP clade</taxon>
        <taxon>Oryzoideae</taxon>
        <taxon>Oryzeae</taxon>
        <taxon>Zizaniinae</taxon>
        <taxon>Zizania</taxon>
    </lineage>
</organism>
<accession>A0A8J5TCR0</accession>
<feature type="region of interest" description="Disordered" evidence="1">
    <location>
        <begin position="28"/>
        <end position="69"/>
    </location>
</feature>
<keyword evidence="4" id="KW-1185">Reference proteome</keyword>
<dbReference type="EMBL" id="JAAALK010000282">
    <property type="protein sequence ID" value="KAG8078623.1"/>
    <property type="molecule type" value="Genomic_DNA"/>
</dbReference>
<dbReference type="Proteomes" id="UP000729402">
    <property type="component" value="Unassembled WGS sequence"/>
</dbReference>
<dbReference type="PANTHER" id="PTHR15000">
    <property type="entry name" value="ERYTHROID DIFFERENTIATION-RELATED FACTOR 1"/>
    <property type="match status" value="1"/>
</dbReference>
<evidence type="ECO:0000259" key="2">
    <source>
        <dbReference type="Pfam" id="PF23788"/>
    </source>
</evidence>
<sequence length="494" mass="55367">MFRRQSNHPRGSDPLMFLHSVRAEACDCPPSHKPSQDKQTASTTLHGPFGHSEGSLDSPSSSSFSSSPYLDQNVSKSRKVAHGACESLYWGSRENKQKVKGPDPVKKTTHIGDKPSSDVQESRRVGNNGFRKVFFWQFHNFHMLLGSDLLIFSNEKYIAVSLHLWDVSRQVTPLNWLEAWLDNIMASVPELAICYHQNGVVQGYKLLKNDDIFLLKGVSDDGTPAFHPQVVQQNVLAVLRMSLSKVPSNRAKCAKFFQKCLEFFSEQDHLVVWAYAHEQFARLILKCYEELELTSESFLLESEVTLTDMDESSELSLENLPPKQNKELPEISKDEPATIDGMLECLQSVSSQVPNRLVEPGHVDISPASSATKGDVTVDSLVMCQSGTSQISRTIADAISSKLAAIHHVSQAIKSLRWNQQLQNTQDGCIDNEDAIWEKLGDFSLCRCGDVDCIEVCDIREWIPKLKMDHKLWKLVLLLGESYLALGEAYKNDG</sequence>
<dbReference type="OrthoDB" id="419432at2759"/>
<dbReference type="AlphaFoldDB" id="A0A8J5TCR0"/>
<feature type="region of interest" description="Disordered" evidence="1">
    <location>
        <begin position="95"/>
        <end position="123"/>
    </location>
</feature>
<feature type="domain" description="EDRF1 N-terminal" evidence="2">
    <location>
        <begin position="125"/>
        <end position="241"/>
    </location>
</feature>
<dbReference type="InterPro" id="IPR056582">
    <property type="entry name" value="EDRF1_N"/>
</dbReference>